<keyword evidence="7 11" id="KW-1133">Transmembrane helix</keyword>
<keyword evidence="5 10" id="KW-0132">Cell division</keyword>
<dbReference type="PANTHER" id="PTHR47755:SF1">
    <property type="entry name" value="CELL DIVISION PROTEIN FTSX"/>
    <property type="match status" value="1"/>
</dbReference>
<gene>
    <name evidence="14" type="ORF">JWYL7_1572</name>
    <name evidence="15" type="ORF">SAMN05661008_00805</name>
</gene>
<evidence type="ECO:0000313" key="16">
    <source>
        <dbReference type="Proteomes" id="UP000092605"/>
    </source>
</evidence>
<dbReference type="InterPro" id="IPR003838">
    <property type="entry name" value="ABC3_permease_C"/>
</dbReference>
<sequence>MMNSIIYTIKEGVKGALKNATMSIASITSVASSLFILGIILSIVLNINNITLLAQQQFDKIQLFLHENIDEKEIVNLREDIKKIEGIKDIEFESKEDALKKFKERWGEDAYLLEGIDNPLQNSFIITLENLESADNVVESLKDYEQIEDIKYYKDIVDKLLNISNLIRILGLFLIGLLSIVSLFMISNTIKIALHARKKEINIMKYVGATDWFIRGPFIIEGIMLGAVGAMLSFGIVYLSYDKMYEKLNEPAYSLFSDYILPISQISDTLIKIFLIMGVGIGVLGSMLSIRKHLKV</sequence>
<dbReference type="PANTHER" id="PTHR47755">
    <property type="entry name" value="CELL DIVISION PROTEIN FTSX"/>
    <property type="match status" value="1"/>
</dbReference>
<dbReference type="InterPro" id="IPR040690">
    <property type="entry name" value="FtsX_ECD"/>
</dbReference>
<keyword evidence="9 10" id="KW-0131">Cell cycle</keyword>
<keyword evidence="4 10" id="KW-1003">Cell membrane</keyword>
<evidence type="ECO:0000313" key="17">
    <source>
        <dbReference type="Proteomes" id="UP000323392"/>
    </source>
</evidence>
<feature type="transmembrane region" description="Helical" evidence="11">
    <location>
        <begin position="21"/>
        <end position="45"/>
    </location>
</feature>
<comment type="similarity">
    <text evidence="2 10">Belongs to the ABC-4 integral membrane protein family. FtsX subfamily.</text>
</comment>
<dbReference type="Pfam" id="PF02687">
    <property type="entry name" value="FtsX"/>
    <property type="match status" value="1"/>
</dbReference>
<name>A0A150FS99_CLOPD</name>
<dbReference type="PIRSF" id="PIRSF003097">
    <property type="entry name" value="FtsX"/>
    <property type="match status" value="1"/>
</dbReference>
<evidence type="ECO:0000259" key="13">
    <source>
        <dbReference type="Pfam" id="PF18075"/>
    </source>
</evidence>
<keyword evidence="8 10" id="KW-0472">Membrane</keyword>
<keyword evidence="6 11" id="KW-0812">Transmembrane</keyword>
<evidence type="ECO:0000313" key="14">
    <source>
        <dbReference type="EMBL" id="KXZ40497.1"/>
    </source>
</evidence>
<comment type="subcellular location">
    <subcellularLocation>
        <location evidence="1">Cell membrane</location>
        <topology evidence="1">Multi-pass membrane protein</topology>
    </subcellularLocation>
</comment>
<evidence type="ECO:0000256" key="5">
    <source>
        <dbReference type="ARBA" id="ARBA00022618"/>
    </source>
</evidence>
<evidence type="ECO:0000256" key="10">
    <source>
        <dbReference type="PIRNR" id="PIRNR003097"/>
    </source>
</evidence>
<proteinExistence type="inferred from homology"/>
<dbReference type="GO" id="GO:0051301">
    <property type="term" value="P:cell division"/>
    <property type="evidence" value="ECO:0007669"/>
    <property type="project" value="UniProtKB-KW"/>
</dbReference>
<evidence type="ECO:0000256" key="6">
    <source>
        <dbReference type="ARBA" id="ARBA00022692"/>
    </source>
</evidence>
<evidence type="ECO:0000256" key="1">
    <source>
        <dbReference type="ARBA" id="ARBA00004651"/>
    </source>
</evidence>
<evidence type="ECO:0000256" key="9">
    <source>
        <dbReference type="ARBA" id="ARBA00023306"/>
    </source>
</evidence>
<evidence type="ECO:0000256" key="11">
    <source>
        <dbReference type="SAM" id="Phobius"/>
    </source>
</evidence>
<dbReference type="AlphaFoldDB" id="A0A150FS99"/>
<dbReference type="OrthoDB" id="9812531at2"/>
<feature type="domain" description="ABC3 transporter permease C-terminal" evidence="12">
    <location>
        <begin position="173"/>
        <end position="294"/>
    </location>
</feature>
<dbReference type="Pfam" id="PF18075">
    <property type="entry name" value="FtsX_ECD"/>
    <property type="match status" value="1"/>
</dbReference>
<dbReference type="Proteomes" id="UP000092605">
    <property type="component" value="Unassembled WGS sequence"/>
</dbReference>
<feature type="transmembrane region" description="Helical" evidence="11">
    <location>
        <begin position="218"/>
        <end position="241"/>
    </location>
</feature>
<keyword evidence="17" id="KW-1185">Reference proteome</keyword>
<reference evidence="15 17" key="2">
    <citation type="submission" date="2016-11" db="EMBL/GenBank/DDBJ databases">
        <authorList>
            <person name="Varghese N."/>
            <person name="Submissions S."/>
        </authorList>
    </citation>
    <scope>NUCLEOTIDE SEQUENCE [LARGE SCALE GENOMIC DNA]</scope>
    <source>
        <strain evidence="15 17">DSM 7308</strain>
    </source>
</reference>
<organism evidence="14 16">
    <name type="scientific">Alkalithermobacter thermoalcaliphilus JW-YL-7 = DSM 7308</name>
    <dbReference type="NCBI Taxonomy" id="1121328"/>
    <lineage>
        <taxon>Bacteria</taxon>
        <taxon>Bacillati</taxon>
        <taxon>Bacillota</taxon>
        <taxon>Clostridia</taxon>
        <taxon>Peptostreptococcales</taxon>
        <taxon>Tepidibacteraceae</taxon>
        <taxon>Alkalithermobacter</taxon>
    </lineage>
</organism>
<feature type="domain" description="FtsX extracellular" evidence="13">
    <location>
        <begin position="61"/>
        <end position="150"/>
    </location>
</feature>
<evidence type="ECO:0000256" key="3">
    <source>
        <dbReference type="ARBA" id="ARBA00021907"/>
    </source>
</evidence>
<feature type="transmembrane region" description="Helical" evidence="11">
    <location>
        <begin position="169"/>
        <end position="194"/>
    </location>
</feature>
<dbReference type="NCBIfam" id="NF038347">
    <property type="entry name" value="FtsX_Gpos"/>
    <property type="match status" value="1"/>
</dbReference>
<dbReference type="EMBL" id="FRBG01000004">
    <property type="protein sequence ID" value="SHK72887.1"/>
    <property type="molecule type" value="Genomic_DNA"/>
</dbReference>
<accession>A0A150FS99</accession>
<dbReference type="EMBL" id="LSFY01000001">
    <property type="protein sequence ID" value="KXZ40497.1"/>
    <property type="molecule type" value="Genomic_DNA"/>
</dbReference>
<comment type="caution">
    <text evidence="14">The sequence shown here is derived from an EMBL/GenBank/DDBJ whole genome shotgun (WGS) entry which is preliminary data.</text>
</comment>
<evidence type="ECO:0000256" key="2">
    <source>
        <dbReference type="ARBA" id="ARBA00007379"/>
    </source>
</evidence>
<feature type="transmembrane region" description="Helical" evidence="11">
    <location>
        <begin position="270"/>
        <end position="290"/>
    </location>
</feature>
<dbReference type="InterPro" id="IPR058204">
    <property type="entry name" value="FtsX_firmicutes-type"/>
</dbReference>
<evidence type="ECO:0000256" key="8">
    <source>
        <dbReference type="ARBA" id="ARBA00023136"/>
    </source>
</evidence>
<dbReference type="Gene3D" id="3.30.70.3040">
    <property type="match status" value="1"/>
</dbReference>
<reference evidence="14 16" key="1">
    <citation type="submission" date="2016-02" db="EMBL/GenBank/DDBJ databases">
        <title>Draft genome sequence for Clostridium paradoxum JW-YL-7.</title>
        <authorList>
            <person name="Utturkar S.M."/>
            <person name="Lancaster A."/>
            <person name="Poole F.L."/>
            <person name="Adams M.W."/>
            <person name="Brown S.D."/>
        </authorList>
    </citation>
    <scope>NUCLEOTIDE SEQUENCE [LARGE SCALE GENOMIC DNA]</scope>
    <source>
        <strain evidence="14 16">JW-YL-7</strain>
    </source>
</reference>
<dbReference type="Proteomes" id="UP000323392">
    <property type="component" value="Unassembled WGS sequence"/>
</dbReference>
<dbReference type="InterPro" id="IPR004513">
    <property type="entry name" value="FtsX"/>
</dbReference>
<evidence type="ECO:0000313" key="15">
    <source>
        <dbReference type="EMBL" id="SHK72887.1"/>
    </source>
</evidence>
<protein>
    <recommendedName>
        <fullName evidence="3 10">Cell division protein FtsX</fullName>
    </recommendedName>
</protein>
<dbReference type="GO" id="GO:0005886">
    <property type="term" value="C:plasma membrane"/>
    <property type="evidence" value="ECO:0007669"/>
    <property type="project" value="UniProtKB-SubCell"/>
</dbReference>
<comment type="function">
    <text evidence="10">Part of the ABC transporter FtsEX involved in asymmetric cellular division facilitating the initiation of sporulation.</text>
</comment>
<evidence type="ECO:0000256" key="7">
    <source>
        <dbReference type="ARBA" id="ARBA00022989"/>
    </source>
</evidence>
<evidence type="ECO:0000256" key="4">
    <source>
        <dbReference type="ARBA" id="ARBA00022475"/>
    </source>
</evidence>
<dbReference type="STRING" id="1121328.JWYL7_1572"/>
<evidence type="ECO:0000259" key="12">
    <source>
        <dbReference type="Pfam" id="PF02687"/>
    </source>
</evidence>
<dbReference type="PATRIC" id="fig|1121328.3.peg.1583"/>